<gene>
    <name evidence="1" type="ORF">FWK35_00015918</name>
</gene>
<evidence type="ECO:0000313" key="2">
    <source>
        <dbReference type="Proteomes" id="UP000478052"/>
    </source>
</evidence>
<keyword evidence="2" id="KW-1185">Reference proteome</keyword>
<dbReference type="OrthoDB" id="6599116at2759"/>
<protein>
    <submittedName>
        <fullName evidence="1">Uncharacterized protein</fullName>
    </submittedName>
</protein>
<dbReference type="EMBL" id="VUJU01001571">
    <property type="protein sequence ID" value="KAF0764698.1"/>
    <property type="molecule type" value="Genomic_DNA"/>
</dbReference>
<name>A0A6G0Z2S1_APHCR</name>
<sequence length="44" mass="5095">MKTSEISEYLKLFFGLPLLQPDEVGNFFITDIMAFYPSNNSKFT</sequence>
<dbReference type="Proteomes" id="UP000478052">
    <property type="component" value="Unassembled WGS sequence"/>
</dbReference>
<organism evidence="1 2">
    <name type="scientific">Aphis craccivora</name>
    <name type="common">Cowpea aphid</name>
    <dbReference type="NCBI Taxonomy" id="307492"/>
    <lineage>
        <taxon>Eukaryota</taxon>
        <taxon>Metazoa</taxon>
        <taxon>Ecdysozoa</taxon>
        <taxon>Arthropoda</taxon>
        <taxon>Hexapoda</taxon>
        <taxon>Insecta</taxon>
        <taxon>Pterygota</taxon>
        <taxon>Neoptera</taxon>
        <taxon>Paraneoptera</taxon>
        <taxon>Hemiptera</taxon>
        <taxon>Sternorrhyncha</taxon>
        <taxon>Aphidomorpha</taxon>
        <taxon>Aphidoidea</taxon>
        <taxon>Aphididae</taxon>
        <taxon>Aphidini</taxon>
        <taxon>Aphis</taxon>
        <taxon>Aphis</taxon>
    </lineage>
</organism>
<reference evidence="1 2" key="1">
    <citation type="submission" date="2019-08" db="EMBL/GenBank/DDBJ databases">
        <title>Whole genome of Aphis craccivora.</title>
        <authorList>
            <person name="Voronova N.V."/>
            <person name="Shulinski R.S."/>
            <person name="Bandarenka Y.V."/>
            <person name="Zhorov D.G."/>
            <person name="Warner D."/>
        </authorList>
    </citation>
    <scope>NUCLEOTIDE SEQUENCE [LARGE SCALE GENOMIC DNA]</scope>
    <source>
        <strain evidence="1">180601</strain>
        <tissue evidence="1">Whole Body</tissue>
    </source>
</reference>
<accession>A0A6G0Z2S1</accession>
<evidence type="ECO:0000313" key="1">
    <source>
        <dbReference type="EMBL" id="KAF0764698.1"/>
    </source>
</evidence>
<comment type="caution">
    <text evidence="1">The sequence shown here is derived from an EMBL/GenBank/DDBJ whole genome shotgun (WGS) entry which is preliminary data.</text>
</comment>
<dbReference type="AlphaFoldDB" id="A0A6G0Z2S1"/>
<proteinExistence type="predicted"/>